<evidence type="ECO:0000256" key="5">
    <source>
        <dbReference type="ARBA" id="ARBA00022723"/>
    </source>
</evidence>
<dbReference type="PANTHER" id="PTHR43344:SF2">
    <property type="entry name" value="PHOSPHOSERINE PHOSPHATASE"/>
    <property type="match status" value="1"/>
</dbReference>
<proteinExistence type="predicted"/>
<keyword evidence="5" id="KW-0479">Metal-binding</keyword>
<dbReference type="GO" id="GO:0000287">
    <property type="term" value="F:magnesium ion binding"/>
    <property type="evidence" value="ECO:0007669"/>
    <property type="project" value="TreeGrafter"/>
</dbReference>
<dbReference type="GO" id="GO:0005737">
    <property type="term" value="C:cytoplasm"/>
    <property type="evidence" value="ECO:0007669"/>
    <property type="project" value="TreeGrafter"/>
</dbReference>
<name>A0A364LKF5_9GAMM</name>
<evidence type="ECO:0000256" key="6">
    <source>
        <dbReference type="ARBA" id="ARBA00022801"/>
    </source>
</evidence>
<evidence type="ECO:0000256" key="8">
    <source>
        <dbReference type="ARBA" id="ARBA00023299"/>
    </source>
</evidence>
<evidence type="ECO:0000256" key="2">
    <source>
        <dbReference type="ARBA" id="ARBA00005135"/>
    </source>
</evidence>
<evidence type="ECO:0000313" key="12">
    <source>
        <dbReference type="Proteomes" id="UP000249458"/>
    </source>
</evidence>
<comment type="catalytic activity">
    <reaction evidence="9">
        <text>O-phospho-L-serine + H2O = L-serine + phosphate</text>
        <dbReference type="Rhea" id="RHEA:21208"/>
        <dbReference type="ChEBI" id="CHEBI:15377"/>
        <dbReference type="ChEBI" id="CHEBI:33384"/>
        <dbReference type="ChEBI" id="CHEBI:43474"/>
        <dbReference type="ChEBI" id="CHEBI:57524"/>
        <dbReference type="EC" id="3.1.3.3"/>
    </reaction>
</comment>
<comment type="pathway">
    <text evidence="2">Amino-acid biosynthesis; L-serine biosynthesis; L-serine from 3-phospho-D-glycerate: step 3/3.</text>
</comment>
<gene>
    <name evidence="11" type="ORF">B1207_06545</name>
</gene>
<reference evidence="11 12" key="1">
    <citation type="submission" date="2017-02" db="EMBL/GenBank/DDBJ databases">
        <title>Legionella quilivanii strain from human: case report and whole genome sequencing analysis.</title>
        <authorList>
            <person name="Lalancette C."/>
            <person name="Leduc J.-M."/>
            <person name="Levesque S."/>
            <person name="Fournier E."/>
            <person name="Saoud J."/>
            <person name="Faucher S.P."/>
            <person name="Bernard K."/>
            <person name="Martineau C."/>
            <person name="Longtin J."/>
        </authorList>
    </citation>
    <scope>NUCLEOTIDE SEQUENCE [LARGE SCALE GENOMIC DNA]</scope>
    <source>
        <strain evidence="11 12">ID143958</strain>
    </source>
</reference>
<dbReference type="GO" id="GO:0036424">
    <property type="term" value="F:L-phosphoserine phosphatase activity"/>
    <property type="evidence" value="ECO:0007669"/>
    <property type="project" value="TreeGrafter"/>
</dbReference>
<dbReference type="NCBIfam" id="TIGR01488">
    <property type="entry name" value="HAD-SF-IB"/>
    <property type="match status" value="1"/>
</dbReference>
<dbReference type="PANTHER" id="PTHR43344">
    <property type="entry name" value="PHOSPHOSERINE PHOSPHATASE"/>
    <property type="match status" value="1"/>
</dbReference>
<protein>
    <recommendedName>
        <fullName evidence="3">phosphoserine phosphatase</fullName>
        <ecNumber evidence="3">3.1.3.3</ecNumber>
    </recommendedName>
</protein>
<dbReference type="AlphaFoldDB" id="A0A364LKF5"/>
<dbReference type="Pfam" id="PF12710">
    <property type="entry name" value="HAD"/>
    <property type="match status" value="1"/>
</dbReference>
<dbReference type="Gene3D" id="3.40.50.1000">
    <property type="entry name" value="HAD superfamily/HAD-like"/>
    <property type="match status" value="1"/>
</dbReference>
<sequence length="259" mass="29096">MLKRGRLSMHPAQPIQKIFFDCDGTLALIEGINVIAELNGVGKEVGDITLKCMSETGMLPEAYRQRLHLVKPTAAQIRNLGSLYIEHVTPGAREVIECLNFLNKEVYIISAGIKAAIQPFAHFLGIPAANILAVDVFFDENEQYKWFDEESYMVYPDGKSRQINAVNRLRPGTSALIGDGVSDLEAKQAVNRFIGYGGFSIKERVRENADFFLASPNLMPLLLLCLTVQEHQQIKYFNETYYQESLCQQALGEISIKEF</sequence>
<evidence type="ECO:0000313" key="11">
    <source>
        <dbReference type="EMBL" id="RAP37074.1"/>
    </source>
</evidence>
<dbReference type="EMBL" id="MVJN01000004">
    <property type="protein sequence ID" value="RAP37074.1"/>
    <property type="molecule type" value="Genomic_DNA"/>
</dbReference>
<dbReference type="Proteomes" id="UP000249458">
    <property type="component" value="Unassembled WGS sequence"/>
</dbReference>
<comment type="caution">
    <text evidence="11">The sequence shown here is derived from an EMBL/GenBank/DDBJ whole genome shotgun (WGS) entry which is preliminary data.</text>
</comment>
<evidence type="ECO:0000256" key="7">
    <source>
        <dbReference type="ARBA" id="ARBA00022842"/>
    </source>
</evidence>
<evidence type="ECO:0000256" key="4">
    <source>
        <dbReference type="ARBA" id="ARBA00022605"/>
    </source>
</evidence>
<comment type="catalytic activity">
    <reaction evidence="10">
        <text>O-phospho-D-serine + H2O = D-serine + phosphate</text>
        <dbReference type="Rhea" id="RHEA:24873"/>
        <dbReference type="ChEBI" id="CHEBI:15377"/>
        <dbReference type="ChEBI" id="CHEBI:35247"/>
        <dbReference type="ChEBI" id="CHEBI:43474"/>
        <dbReference type="ChEBI" id="CHEBI:58680"/>
        <dbReference type="EC" id="3.1.3.3"/>
    </reaction>
</comment>
<organism evidence="11 12">
    <name type="scientific">Legionella quinlivanii</name>
    <dbReference type="NCBI Taxonomy" id="45073"/>
    <lineage>
        <taxon>Bacteria</taxon>
        <taxon>Pseudomonadati</taxon>
        <taxon>Pseudomonadota</taxon>
        <taxon>Gammaproteobacteria</taxon>
        <taxon>Legionellales</taxon>
        <taxon>Legionellaceae</taxon>
        <taxon>Legionella</taxon>
    </lineage>
</organism>
<dbReference type="SUPFAM" id="SSF56784">
    <property type="entry name" value="HAD-like"/>
    <property type="match status" value="1"/>
</dbReference>
<evidence type="ECO:0000256" key="9">
    <source>
        <dbReference type="ARBA" id="ARBA00048138"/>
    </source>
</evidence>
<keyword evidence="6" id="KW-0378">Hydrolase</keyword>
<comment type="cofactor">
    <cofactor evidence="1">
        <name>Mg(2+)</name>
        <dbReference type="ChEBI" id="CHEBI:18420"/>
    </cofactor>
</comment>
<keyword evidence="4" id="KW-0028">Amino-acid biosynthesis</keyword>
<dbReference type="GO" id="GO:0006564">
    <property type="term" value="P:L-serine biosynthetic process"/>
    <property type="evidence" value="ECO:0007669"/>
    <property type="project" value="UniProtKB-KW"/>
</dbReference>
<dbReference type="InterPro" id="IPR050582">
    <property type="entry name" value="HAD-like_SerB"/>
</dbReference>
<evidence type="ECO:0000256" key="1">
    <source>
        <dbReference type="ARBA" id="ARBA00001946"/>
    </source>
</evidence>
<dbReference type="Gene3D" id="1.10.150.210">
    <property type="entry name" value="Phosphoserine phosphatase, domain 2"/>
    <property type="match status" value="1"/>
</dbReference>
<evidence type="ECO:0000256" key="10">
    <source>
        <dbReference type="ARBA" id="ARBA00048523"/>
    </source>
</evidence>
<keyword evidence="7" id="KW-0460">Magnesium</keyword>
<dbReference type="EC" id="3.1.3.3" evidence="3"/>
<dbReference type="InterPro" id="IPR023214">
    <property type="entry name" value="HAD_sf"/>
</dbReference>
<accession>A0A364LKF5</accession>
<keyword evidence="8" id="KW-0718">Serine biosynthesis</keyword>
<evidence type="ECO:0000256" key="3">
    <source>
        <dbReference type="ARBA" id="ARBA00012640"/>
    </source>
</evidence>
<dbReference type="InterPro" id="IPR036412">
    <property type="entry name" value="HAD-like_sf"/>
</dbReference>